<protein>
    <recommendedName>
        <fullName evidence="3">LysR substrate-binding domain-containing protein</fullName>
    </recommendedName>
</protein>
<proteinExistence type="predicted"/>
<evidence type="ECO:0000313" key="2">
    <source>
        <dbReference type="Proteomes" id="UP000254258"/>
    </source>
</evidence>
<sequence>MQDHARAYLADGRLIRLLEAWTPPFPGYFLNHPSRRQVPPVLAALIAVLRERH</sequence>
<accession>A0A370WYH2</accession>
<dbReference type="Proteomes" id="UP000254258">
    <property type="component" value="Unassembled WGS sequence"/>
</dbReference>
<keyword evidence="2" id="KW-1185">Reference proteome</keyword>
<evidence type="ECO:0008006" key="3">
    <source>
        <dbReference type="Google" id="ProtNLM"/>
    </source>
</evidence>
<evidence type="ECO:0000313" key="1">
    <source>
        <dbReference type="EMBL" id="RDS81126.1"/>
    </source>
</evidence>
<reference evidence="1 2" key="1">
    <citation type="submission" date="2018-07" db="EMBL/GenBank/DDBJ databases">
        <title>Dyella monticola sp. nov. and Dyella psychrodurans sp. nov. isolated from monsoon evergreen broad-leaved forest soil of Dinghu Mountain, China.</title>
        <authorList>
            <person name="Gao Z."/>
            <person name="Qiu L."/>
        </authorList>
    </citation>
    <scope>NUCLEOTIDE SEQUENCE [LARGE SCALE GENOMIC DNA]</scope>
    <source>
        <strain evidence="1 2">4G-K06</strain>
    </source>
</reference>
<gene>
    <name evidence="1" type="ORF">DWU98_11300</name>
</gene>
<organism evidence="1 2">
    <name type="scientific">Dyella monticola</name>
    <dbReference type="NCBI Taxonomy" id="1927958"/>
    <lineage>
        <taxon>Bacteria</taxon>
        <taxon>Pseudomonadati</taxon>
        <taxon>Pseudomonadota</taxon>
        <taxon>Gammaproteobacteria</taxon>
        <taxon>Lysobacterales</taxon>
        <taxon>Rhodanobacteraceae</taxon>
        <taxon>Dyella</taxon>
    </lineage>
</organism>
<dbReference type="Gene3D" id="3.40.190.290">
    <property type="match status" value="1"/>
</dbReference>
<dbReference type="EMBL" id="QRBE01000006">
    <property type="protein sequence ID" value="RDS81126.1"/>
    <property type="molecule type" value="Genomic_DNA"/>
</dbReference>
<dbReference type="AlphaFoldDB" id="A0A370WYH2"/>
<dbReference type="OrthoDB" id="5525645at2"/>
<dbReference type="SUPFAM" id="SSF53850">
    <property type="entry name" value="Periplasmic binding protein-like II"/>
    <property type="match status" value="1"/>
</dbReference>
<comment type="caution">
    <text evidence="1">The sequence shown here is derived from an EMBL/GenBank/DDBJ whole genome shotgun (WGS) entry which is preliminary data.</text>
</comment>
<name>A0A370WYH2_9GAMM</name>